<dbReference type="PROSITE" id="PS00018">
    <property type="entry name" value="EF_HAND_1"/>
    <property type="match status" value="1"/>
</dbReference>
<dbReference type="GO" id="GO:0005634">
    <property type="term" value="C:nucleus"/>
    <property type="evidence" value="ECO:0007669"/>
    <property type="project" value="TreeGrafter"/>
</dbReference>
<dbReference type="SMART" id="SM00156">
    <property type="entry name" value="PP2Ac"/>
    <property type="match status" value="1"/>
</dbReference>
<feature type="domain" description="EF-hand" evidence="5">
    <location>
        <begin position="173"/>
        <end position="208"/>
    </location>
</feature>
<comment type="similarity">
    <text evidence="1 3">Belongs to the PPP phosphatase family.</text>
</comment>
<dbReference type="InterPro" id="IPR018247">
    <property type="entry name" value="EF_Hand_1_Ca_BS"/>
</dbReference>
<evidence type="ECO:0000256" key="3">
    <source>
        <dbReference type="RuleBase" id="RU004273"/>
    </source>
</evidence>
<evidence type="ECO:0000256" key="2">
    <source>
        <dbReference type="ARBA" id="ARBA00022837"/>
    </source>
</evidence>
<feature type="region of interest" description="Disordered" evidence="4">
    <location>
        <begin position="268"/>
        <end position="303"/>
    </location>
</feature>
<dbReference type="PANTHER" id="PTHR11668">
    <property type="entry name" value="SERINE/THREONINE PROTEIN PHOSPHATASE"/>
    <property type="match status" value="1"/>
</dbReference>
<keyword evidence="2" id="KW-0106">Calcium</keyword>
<dbReference type="Pfam" id="PF13499">
    <property type="entry name" value="EF-hand_7"/>
    <property type="match status" value="1"/>
</dbReference>
<dbReference type="OrthoDB" id="256429at2759"/>
<dbReference type="EC" id="3.1.3.16" evidence="3"/>
<dbReference type="InterPro" id="IPR050341">
    <property type="entry name" value="PP1_catalytic_subunit"/>
</dbReference>
<dbReference type="Pfam" id="PF00149">
    <property type="entry name" value="Metallophos"/>
    <property type="match status" value="1"/>
</dbReference>
<evidence type="ECO:0000313" key="6">
    <source>
        <dbReference type="EMBL" id="KAF0294543.1"/>
    </source>
</evidence>
<proteinExistence type="inferred from homology"/>
<dbReference type="InterPro" id="IPR004843">
    <property type="entry name" value="Calcineurin-like_PHP"/>
</dbReference>
<evidence type="ECO:0000256" key="1">
    <source>
        <dbReference type="ARBA" id="ARBA00008294"/>
    </source>
</evidence>
<keyword evidence="3" id="KW-0378">Hydrolase</keyword>
<evidence type="ECO:0000256" key="4">
    <source>
        <dbReference type="SAM" id="MobiDB-lite"/>
    </source>
</evidence>
<dbReference type="PROSITE" id="PS00125">
    <property type="entry name" value="SER_THR_PHOSPHATASE"/>
    <property type="match status" value="1"/>
</dbReference>
<dbReference type="CDD" id="cd00144">
    <property type="entry name" value="MPP_PPP_family"/>
    <property type="match status" value="1"/>
</dbReference>
<dbReference type="InterPro" id="IPR029052">
    <property type="entry name" value="Metallo-depent_PP-like"/>
</dbReference>
<evidence type="ECO:0000313" key="7">
    <source>
        <dbReference type="Proteomes" id="UP000440578"/>
    </source>
</evidence>
<dbReference type="SUPFAM" id="SSF56300">
    <property type="entry name" value="Metallo-dependent phosphatases"/>
    <property type="match status" value="1"/>
</dbReference>
<protein>
    <recommendedName>
        <fullName evidence="3">Serine/threonine-protein phosphatase</fullName>
        <ecNumber evidence="3">3.1.3.16</ecNumber>
    </recommendedName>
</protein>
<reference evidence="6 7" key="1">
    <citation type="submission" date="2019-07" db="EMBL/GenBank/DDBJ databases">
        <title>Draft genome assembly of a fouling barnacle, Amphibalanus amphitrite (Darwin, 1854): The first reference genome for Thecostraca.</title>
        <authorList>
            <person name="Kim W."/>
        </authorList>
    </citation>
    <scope>NUCLEOTIDE SEQUENCE [LARGE SCALE GENOMIC DNA]</scope>
    <source>
        <strain evidence="6">SNU_AA5</strain>
        <tissue evidence="6">Soma without cirri and trophi</tissue>
    </source>
</reference>
<dbReference type="PANTHER" id="PTHR11668:SF496">
    <property type="entry name" value="SERINE_THREONINE-PROTEIN PHOSPHATASE"/>
    <property type="match status" value="1"/>
</dbReference>
<comment type="catalytic activity">
    <reaction evidence="3">
        <text>O-phospho-L-threonyl-[protein] + H2O = L-threonyl-[protein] + phosphate</text>
        <dbReference type="Rhea" id="RHEA:47004"/>
        <dbReference type="Rhea" id="RHEA-COMP:11060"/>
        <dbReference type="Rhea" id="RHEA-COMP:11605"/>
        <dbReference type="ChEBI" id="CHEBI:15377"/>
        <dbReference type="ChEBI" id="CHEBI:30013"/>
        <dbReference type="ChEBI" id="CHEBI:43474"/>
        <dbReference type="ChEBI" id="CHEBI:61977"/>
        <dbReference type="EC" id="3.1.3.16"/>
    </reaction>
</comment>
<dbReference type="SUPFAM" id="SSF47473">
    <property type="entry name" value="EF-hand"/>
    <property type="match status" value="1"/>
</dbReference>
<sequence length="683" mass="76483">MFLAHLKNIPEAKPGLRWLTAAQARASVTEGQLMASPEVLDYIQLAEARQTGASDTAGGSGDVALDEKGGSYIYVLPEDRAVKLPHEALLEAAQLLKLEQGLLYEEFVRRCFPCLFMNFSRFSDLVQSLGWEQATHKDLFRSLDSQSRGALTYRDLLFGLAALEPCTQHGGPPAEIRCRYIFRYYDKDNDGRLEFSEFRQIVSDIRRFKGQSVNKEELMLVTEQSAKVFGAESSEYLTLTEFLTGVGQLKFRGTSLLLRSPQSVSAFLKQRQSAADRPGSPAGGRVSPRPSVMFDRSPLHATDGPEKLEEVSADGPFFSPSAGSEGTEYELATHSVRVRRTGTLLDINALWDMEDSSTISASARLNKRSRWERISSVDSFNQKSQPNEMLNGLRYFERPVRTDQAAGKHAAKEPFHWGNVDRSVLAKCLLQICHLVRDILVQEPRLLQLKSPCYILGDIHGNFEDLVCFEKSLWRLGPLLTPASFLFLGDYVDRGAHGVEVVAYLFSQKLLCPNKFHLLRGNHEVREIQQTFTFQKECITKFGKITGPEVWEAVNECFDAMPLAAVIDNKIFCVHGGIPPPTIDGGKISAINRIPCPLPRPETQSPLAWEIMWNDPISMGAVSSETLDELRENDGFIDNYRRGTAHMFSSEGLDRFLARNELSHVVRAHEVQQAGFQVFWGGL</sequence>
<dbReference type="SMART" id="SM00054">
    <property type="entry name" value="EFh"/>
    <property type="match status" value="2"/>
</dbReference>
<evidence type="ECO:0000259" key="5">
    <source>
        <dbReference type="PROSITE" id="PS50222"/>
    </source>
</evidence>
<accession>A0A6A4VLP2</accession>
<keyword evidence="7" id="KW-1185">Reference proteome</keyword>
<dbReference type="InterPro" id="IPR006186">
    <property type="entry name" value="Ser/Thr-sp_prot-phosphatase"/>
</dbReference>
<dbReference type="PRINTS" id="PR00114">
    <property type="entry name" value="STPHPHTASE"/>
</dbReference>
<dbReference type="PROSITE" id="PS50222">
    <property type="entry name" value="EF_HAND_2"/>
    <property type="match status" value="1"/>
</dbReference>
<dbReference type="GO" id="GO:0004722">
    <property type="term" value="F:protein serine/threonine phosphatase activity"/>
    <property type="evidence" value="ECO:0007669"/>
    <property type="project" value="UniProtKB-EC"/>
</dbReference>
<organism evidence="6 7">
    <name type="scientific">Amphibalanus amphitrite</name>
    <name type="common">Striped barnacle</name>
    <name type="synonym">Balanus amphitrite</name>
    <dbReference type="NCBI Taxonomy" id="1232801"/>
    <lineage>
        <taxon>Eukaryota</taxon>
        <taxon>Metazoa</taxon>
        <taxon>Ecdysozoa</taxon>
        <taxon>Arthropoda</taxon>
        <taxon>Crustacea</taxon>
        <taxon>Multicrustacea</taxon>
        <taxon>Cirripedia</taxon>
        <taxon>Thoracica</taxon>
        <taxon>Thoracicalcarea</taxon>
        <taxon>Balanomorpha</taxon>
        <taxon>Balanoidea</taxon>
        <taxon>Balanidae</taxon>
        <taxon>Amphibalaninae</taxon>
        <taxon>Amphibalanus</taxon>
    </lineage>
</organism>
<dbReference type="InterPro" id="IPR011992">
    <property type="entry name" value="EF-hand-dom_pair"/>
</dbReference>
<comment type="caution">
    <text evidence="6">The sequence shown here is derived from an EMBL/GenBank/DDBJ whole genome shotgun (WGS) entry which is preliminary data.</text>
</comment>
<dbReference type="EMBL" id="VIIS01001679">
    <property type="protein sequence ID" value="KAF0294543.1"/>
    <property type="molecule type" value="Genomic_DNA"/>
</dbReference>
<dbReference type="GO" id="GO:0005737">
    <property type="term" value="C:cytoplasm"/>
    <property type="evidence" value="ECO:0007669"/>
    <property type="project" value="TreeGrafter"/>
</dbReference>
<dbReference type="GO" id="GO:0005509">
    <property type="term" value="F:calcium ion binding"/>
    <property type="evidence" value="ECO:0007669"/>
    <property type="project" value="InterPro"/>
</dbReference>
<dbReference type="Proteomes" id="UP000440578">
    <property type="component" value="Unassembled WGS sequence"/>
</dbReference>
<name>A0A6A4VLP2_AMPAM</name>
<dbReference type="Gene3D" id="1.10.238.10">
    <property type="entry name" value="EF-hand"/>
    <property type="match status" value="1"/>
</dbReference>
<gene>
    <name evidence="6" type="primary">canA</name>
    <name evidence="6" type="ORF">FJT64_007789</name>
</gene>
<dbReference type="AlphaFoldDB" id="A0A6A4VLP2"/>
<dbReference type="Gene3D" id="3.60.21.10">
    <property type="match status" value="1"/>
</dbReference>
<dbReference type="InterPro" id="IPR002048">
    <property type="entry name" value="EF_hand_dom"/>
</dbReference>